<dbReference type="GO" id="GO:0016887">
    <property type="term" value="F:ATP hydrolysis activity"/>
    <property type="evidence" value="ECO:0007669"/>
    <property type="project" value="InterPro"/>
</dbReference>
<evidence type="ECO:0000256" key="6">
    <source>
        <dbReference type="SAM" id="MobiDB-lite"/>
    </source>
</evidence>
<dbReference type="KEGG" id="toy:FO059_14660"/>
<dbReference type="PANTHER" id="PTHR42711">
    <property type="entry name" value="ABC TRANSPORTER ATP-BINDING PROTEIN"/>
    <property type="match status" value="1"/>
</dbReference>
<dbReference type="InterPro" id="IPR003593">
    <property type="entry name" value="AAA+_ATPase"/>
</dbReference>
<keyword evidence="3" id="KW-0547">Nucleotide-binding</keyword>
<evidence type="ECO:0000256" key="2">
    <source>
        <dbReference type="ARBA" id="ARBA00022448"/>
    </source>
</evidence>
<dbReference type="Gene3D" id="3.40.50.300">
    <property type="entry name" value="P-loop containing nucleotide triphosphate hydrolases"/>
    <property type="match status" value="1"/>
</dbReference>
<dbReference type="PROSITE" id="PS00211">
    <property type="entry name" value="ABC_TRANSPORTER_1"/>
    <property type="match status" value="1"/>
</dbReference>
<evidence type="ECO:0000259" key="7">
    <source>
        <dbReference type="PROSITE" id="PS50893"/>
    </source>
</evidence>
<dbReference type="SUPFAM" id="SSF52540">
    <property type="entry name" value="P-loop containing nucleoside triphosphate hydrolases"/>
    <property type="match status" value="1"/>
</dbReference>
<dbReference type="Pfam" id="PF00005">
    <property type="entry name" value="ABC_tran"/>
    <property type="match status" value="1"/>
</dbReference>
<keyword evidence="4 8" id="KW-0067">ATP-binding</keyword>
<organism evidence="8 9">
    <name type="scientific">Tomitella fengzijianii</name>
    <dbReference type="NCBI Taxonomy" id="2597660"/>
    <lineage>
        <taxon>Bacteria</taxon>
        <taxon>Bacillati</taxon>
        <taxon>Actinomycetota</taxon>
        <taxon>Actinomycetes</taxon>
        <taxon>Mycobacteriales</taxon>
        <taxon>Tomitella</taxon>
    </lineage>
</organism>
<feature type="region of interest" description="Disordered" evidence="6">
    <location>
        <begin position="310"/>
        <end position="334"/>
    </location>
</feature>
<dbReference type="GO" id="GO:0005886">
    <property type="term" value="C:plasma membrane"/>
    <property type="evidence" value="ECO:0007669"/>
    <property type="project" value="UniProtKB-SubCell"/>
</dbReference>
<dbReference type="InterPro" id="IPR027417">
    <property type="entry name" value="P-loop_NTPase"/>
</dbReference>
<dbReference type="InterPro" id="IPR050763">
    <property type="entry name" value="ABC_transporter_ATP-binding"/>
</dbReference>
<accession>A0A516X5I6</accession>
<dbReference type="InterPro" id="IPR003439">
    <property type="entry name" value="ABC_transporter-like_ATP-bd"/>
</dbReference>
<evidence type="ECO:0000256" key="4">
    <source>
        <dbReference type="ARBA" id="ARBA00022840"/>
    </source>
</evidence>
<dbReference type="GO" id="GO:0046677">
    <property type="term" value="P:response to antibiotic"/>
    <property type="evidence" value="ECO:0007669"/>
    <property type="project" value="UniProtKB-KW"/>
</dbReference>
<dbReference type="AlphaFoldDB" id="A0A516X5I6"/>
<dbReference type="RefSeq" id="WP_143909731.1">
    <property type="nucleotide sequence ID" value="NZ_CP041765.1"/>
</dbReference>
<evidence type="ECO:0000256" key="3">
    <source>
        <dbReference type="ARBA" id="ARBA00022741"/>
    </source>
</evidence>
<name>A0A516X5I6_9ACTN</name>
<comment type="subcellular location">
    <subcellularLocation>
        <location evidence="1">Cell membrane</location>
        <topology evidence="1">Peripheral membrane protein</topology>
    </subcellularLocation>
</comment>
<dbReference type="InterPro" id="IPR017871">
    <property type="entry name" value="ABC_transporter-like_CS"/>
</dbReference>
<feature type="compositionally biased region" description="Basic and acidic residues" evidence="6">
    <location>
        <begin position="325"/>
        <end position="334"/>
    </location>
</feature>
<protein>
    <submittedName>
        <fullName evidence="8">ATP-binding cassette domain-containing protein</fullName>
    </submittedName>
</protein>
<dbReference type="OrthoDB" id="9804819at2"/>
<keyword evidence="2" id="KW-0813">Transport</keyword>
<gene>
    <name evidence="8" type="ORF">FO059_14660</name>
</gene>
<evidence type="ECO:0000256" key="1">
    <source>
        <dbReference type="ARBA" id="ARBA00004202"/>
    </source>
</evidence>
<proteinExistence type="predicted"/>
<dbReference type="GO" id="GO:0005524">
    <property type="term" value="F:ATP binding"/>
    <property type="evidence" value="ECO:0007669"/>
    <property type="project" value="UniProtKB-KW"/>
</dbReference>
<evidence type="ECO:0000313" key="8">
    <source>
        <dbReference type="EMBL" id="QDQ98326.1"/>
    </source>
</evidence>
<dbReference type="EMBL" id="CP041765">
    <property type="protein sequence ID" value="QDQ98326.1"/>
    <property type="molecule type" value="Genomic_DNA"/>
</dbReference>
<keyword evidence="5" id="KW-0046">Antibiotic resistance</keyword>
<keyword evidence="9" id="KW-1185">Reference proteome</keyword>
<dbReference type="Proteomes" id="UP000317344">
    <property type="component" value="Chromosome"/>
</dbReference>
<sequence>MTASVRVAQAAIEVDGLRKSFDGTMVLDGIGFTVPAGTVYALLGPNGAGKTTLVRILTTLITADAGSSRVLGHDVSREPGAIRRSIGVTGQFSAVDELLTGRENLQLMADLNHLPRARGRSVADGLLRRFDLADAADRSSRTYSGGMQRRLDLAMTLVGAPGVVFLDEPSTGLDPRSRRALWDEVRALVRDGVTILLTTQYLDEADELADRIGVLDRGQLIAEGTPAQLKTLVPGGRVVATFADGRALAAAAREFPDATCDAESGTLTIPHSGALAALQWVIARLDARGASAVEVRTPDLDDVFLALTGPARDDTATPAEQKNTTGDHTEETAR</sequence>
<dbReference type="PANTHER" id="PTHR42711:SF19">
    <property type="entry name" value="DOXORUBICIN RESISTANCE ATP-BINDING PROTEIN DRRA"/>
    <property type="match status" value="1"/>
</dbReference>
<dbReference type="PROSITE" id="PS50893">
    <property type="entry name" value="ABC_TRANSPORTER_2"/>
    <property type="match status" value="1"/>
</dbReference>
<reference evidence="8 9" key="1">
    <citation type="submission" date="2019-07" db="EMBL/GenBank/DDBJ databases">
        <title>Tomitella cavernea sp. nov., an actinomycete isolated from soil.</title>
        <authorList>
            <person name="Cheng J."/>
        </authorList>
    </citation>
    <scope>NUCLEOTIDE SEQUENCE [LARGE SCALE GENOMIC DNA]</scope>
    <source>
        <strain evidence="8 9">HY188</strain>
    </source>
</reference>
<evidence type="ECO:0000256" key="5">
    <source>
        <dbReference type="ARBA" id="ARBA00023251"/>
    </source>
</evidence>
<reference evidence="8 9" key="2">
    <citation type="submission" date="2019-07" db="EMBL/GenBank/DDBJ databases">
        <authorList>
            <person name="Huang Y."/>
        </authorList>
    </citation>
    <scope>NUCLEOTIDE SEQUENCE [LARGE SCALE GENOMIC DNA]</scope>
    <source>
        <strain evidence="8 9">HY188</strain>
    </source>
</reference>
<dbReference type="SMART" id="SM00382">
    <property type="entry name" value="AAA"/>
    <property type="match status" value="1"/>
</dbReference>
<feature type="domain" description="ABC transporter" evidence="7">
    <location>
        <begin position="12"/>
        <end position="242"/>
    </location>
</feature>
<evidence type="ECO:0000313" key="9">
    <source>
        <dbReference type="Proteomes" id="UP000317344"/>
    </source>
</evidence>